<reference evidence="2" key="1">
    <citation type="submission" date="2015-08" db="EMBL/GenBank/DDBJ databases">
        <title>Complete Genome Sequence of Azospirillum thiophilum BV-S.</title>
        <authorList>
            <person name="Fomenkov A."/>
            <person name="Vincze T."/>
            <person name="Grabovich M."/>
            <person name="Dubinina G."/>
            <person name="Orlova M."/>
            <person name="Belousova E."/>
            <person name="Roberts R.J."/>
        </authorList>
    </citation>
    <scope>NUCLEOTIDE SEQUENCE [LARGE SCALE GENOMIC DNA]</scope>
    <source>
        <strain evidence="2">BV-S</strain>
    </source>
</reference>
<dbReference type="AlphaFoldDB" id="A0AAC8ZVL2"/>
<name>A0AAC8ZVL2_9PROT</name>
<protein>
    <submittedName>
        <fullName evidence="1">Uncharacterized protein</fullName>
    </submittedName>
</protein>
<proteinExistence type="predicted"/>
<evidence type="ECO:0000313" key="2">
    <source>
        <dbReference type="Proteomes" id="UP000069935"/>
    </source>
</evidence>
<keyword evidence="2" id="KW-1185">Reference proteome</keyword>
<dbReference type="EMBL" id="CP012404">
    <property type="protein sequence ID" value="ALG74139.1"/>
    <property type="molecule type" value="Genomic_DNA"/>
</dbReference>
<reference evidence="1 2" key="2">
    <citation type="journal article" date="2016" name="Genome Announc.">
        <title>Complete Genome Sequence of a Strain of Azospirillum thiophilum Isolated from a Sulfide Spring.</title>
        <authorList>
            <person name="Fomenkov A."/>
            <person name="Vincze T."/>
            <person name="Grabovich M."/>
            <person name="Anton B.P."/>
            <person name="Dubinina G."/>
            <person name="Orlova M."/>
            <person name="Belousova E."/>
            <person name="Roberts R.J."/>
        </authorList>
    </citation>
    <scope>NUCLEOTIDE SEQUENCE [LARGE SCALE GENOMIC DNA]</scope>
    <source>
        <strain evidence="1 2">BV-S</strain>
    </source>
</reference>
<sequence length="290" mass="32146">MYETVRKTAGDLITLQVRIVRRSDQSDEKKLTELLARNKLTSKDFCDDQSKSLYVSTTLSGVWVGKAKNANPYESLSRYCLTGPADNKMWSFVVSNTVARDYTRVDSSSGNMLQHRNFVLMGLSSRPDADHGVGRLNRYPDLALAVSETMSKTSEDLEPLSYSKQFLIPPSGASFKRLSTSDAYASAIDIGGLALLAKTIKIPLATEPELTPLIFIQGRVVPLSLSVQELPRGEGDAYSPFRLEVRAKQGAKPIVIQVKGDRERTINDVDLPFMQGLVSLYETFRPFLGQ</sequence>
<gene>
    <name evidence="1" type="ORF">AL072_24435</name>
</gene>
<dbReference type="KEGG" id="ati:AL072_24435"/>
<organism evidence="1 2">
    <name type="scientific">Azospirillum thiophilum</name>
    <dbReference type="NCBI Taxonomy" id="528244"/>
    <lineage>
        <taxon>Bacteria</taxon>
        <taxon>Pseudomonadati</taxon>
        <taxon>Pseudomonadota</taxon>
        <taxon>Alphaproteobacteria</taxon>
        <taxon>Rhodospirillales</taxon>
        <taxon>Azospirillaceae</taxon>
        <taxon>Azospirillum</taxon>
    </lineage>
</organism>
<evidence type="ECO:0000313" key="1">
    <source>
        <dbReference type="EMBL" id="ALG74139.1"/>
    </source>
</evidence>
<dbReference type="Proteomes" id="UP000069935">
    <property type="component" value="Chromosome 4"/>
</dbReference>
<accession>A0AAC8ZVL2</accession>